<gene>
    <name evidence="2" type="ORF">EYB53_011925</name>
</gene>
<dbReference type="Pfam" id="PF14229">
    <property type="entry name" value="DUF4332"/>
    <property type="match status" value="1"/>
</dbReference>
<evidence type="ECO:0000259" key="1">
    <source>
        <dbReference type="Pfam" id="PF14229"/>
    </source>
</evidence>
<comment type="caution">
    <text evidence="2">The sequence shown here is derived from an EMBL/GenBank/DDBJ whole genome shotgun (WGS) entry which is preliminary data.</text>
</comment>
<dbReference type="RefSeq" id="WP_167857365.1">
    <property type="nucleotide sequence ID" value="NZ_SIJK02000019.1"/>
</dbReference>
<keyword evidence="3" id="KW-1185">Reference proteome</keyword>
<evidence type="ECO:0000313" key="2">
    <source>
        <dbReference type="EMBL" id="MBP1466412.1"/>
    </source>
</evidence>
<evidence type="ECO:0000313" key="3">
    <source>
        <dbReference type="Proteomes" id="UP001193081"/>
    </source>
</evidence>
<accession>A0ABS4DAE3</accession>
<dbReference type="Proteomes" id="UP001193081">
    <property type="component" value="Unassembled WGS sequence"/>
</dbReference>
<protein>
    <submittedName>
        <fullName evidence="2">DUF4332 domain-containing protein</fullName>
    </submittedName>
</protein>
<proteinExistence type="predicted"/>
<feature type="domain" description="DUF4332" evidence="1">
    <location>
        <begin position="32"/>
        <end position="148"/>
    </location>
</feature>
<dbReference type="InterPro" id="IPR025567">
    <property type="entry name" value="DUF4332"/>
</dbReference>
<organism evidence="2 3">
    <name type="scientific">Candidatus Chloroploca mongolica</name>
    <dbReference type="NCBI Taxonomy" id="2528176"/>
    <lineage>
        <taxon>Bacteria</taxon>
        <taxon>Bacillati</taxon>
        <taxon>Chloroflexota</taxon>
        <taxon>Chloroflexia</taxon>
        <taxon>Chloroflexales</taxon>
        <taxon>Chloroflexineae</taxon>
        <taxon>Oscillochloridaceae</taxon>
        <taxon>Candidatus Chloroploca</taxon>
    </lineage>
</organism>
<name>A0ABS4DAE3_9CHLR</name>
<sequence>MSDKKISEGEAVKTDGAVSFMTKLGSIASLDPELVKKLNSLDIMTNVALLERGAQPEGRDEIAATAGIDQVQLLKALYLMDLERVNGVSWTNATLLTAAGVTTVPDLAFRNADDLLPQLKQANTELGLLKRSPTPKVVKGWIEHARELPQVLFFGGNAEVY</sequence>
<dbReference type="EMBL" id="SIJK02000019">
    <property type="protein sequence ID" value="MBP1466412.1"/>
    <property type="molecule type" value="Genomic_DNA"/>
</dbReference>
<reference evidence="2 3" key="1">
    <citation type="submission" date="2021-03" db="EMBL/GenBank/DDBJ databases">
        <authorList>
            <person name="Grouzdev D.S."/>
        </authorList>
    </citation>
    <scope>NUCLEOTIDE SEQUENCE [LARGE SCALE GENOMIC DNA]</scope>
    <source>
        <strain evidence="2 3">M50-1</strain>
    </source>
</reference>